<dbReference type="PROSITE" id="PS51450">
    <property type="entry name" value="LRR"/>
    <property type="match status" value="4"/>
</dbReference>
<keyword evidence="5" id="KW-1185">Reference proteome</keyword>
<dbReference type="AlphaFoldDB" id="A0A502EZ50"/>
<gene>
    <name evidence="4" type="ORF">EAH81_06505</name>
</gene>
<keyword evidence="3" id="KW-0677">Repeat</keyword>
<evidence type="ECO:0000313" key="5">
    <source>
        <dbReference type="Proteomes" id="UP000319700"/>
    </source>
</evidence>
<dbReference type="OrthoDB" id="1377270at2"/>
<evidence type="ECO:0000256" key="2">
    <source>
        <dbReference type="ARBA" id="ARBA00022614"/>
    </source>
</evidence>
<dbReference type="InterPro" id="IPR032675">
    <property type="entry name" value="LRR_dom_sf"/>
</dbReference>
<proteinExistence type="inferred from homology"/>
<evidence type="ECO:0000256" key="1">
    <source>
        <dbReference type="ARBA" id="ARBA00009868"/>
    </source>
</evidence>
<dbReference type="SUPFAM" id="SSF52058">
    <property type="entry name" value="L domain-like"/>
    <property type="match status" value="1"/>
</dbReference>
<dbReference type="Proteomes" id="UP000319700">
    <property type="component" value="Unassembled WGS sequence"/>
</dbReference>
<dbReference type="PANTHER" id="PTHR47114:SF2">
    <property type="entry name" value="OLIGODENDROCYTE-MYELIN GLYCOPROTEIN"/>
    <property type="match status" value="1"/>
</dbReference>
<accession>A0A502EZ50</accession>
<organism evidence="4 5">
    <name type="scientific">Flavobacterium pectinovorum</name>
    <dbReference type="NCBI Taxonomy" id="29533"/>
    <lineage>
        <taxon>Bacteria</taxon>
        <taxon>Pseudomonadati</taxon>
        <taxon>Bacteroidota</taxon>
        <taxon>Flavobacteriia</taxon>
        <taxon>Flavobacteriales</taxon>
        <taxon>Flavobacteriaceae</taxon>
        <taxon>Flavobacterium</taxon>
    </lineage>
</organism>
<dbReference type="PANTHER" id="PTHR47114">
    <property type="match status" value="1"/>
</dbReference>
<evidence type="ECO:0000256" key="3">
    <source>
        <dbReference type="ARBA" id="ARBA00022737"/>
    </source>
</evidence>
<dbReference type="InterPro" id="IPR051071">
    <property type="entry name" value="LRR-bact_E3_ubiq_ligases"/>
</dbReference>
<dbReference type="EMBL" id="RCZH01000004">
    <property type="protein sequence ID" value="TPG41969.1"/>
    <property type="molecule type" value="Genomic_DNA"/>
</dbReference>
<keyword evidence="2" id="KW-0433">Leucine-rich repeat</keyword>
<name>A0A502EZ50_9FLAO</name>
<reference evidence="4 5" key="1">
    <citation type="journal article" date="2019" name="Environ. Microbiol.">
        <title>Species interactions and distinct microbial communities in high Arctic permafrost affected cryosols are associated with the CH4 and CO2 gas fluxes.</title>
        <authorList>
            <person name="Altshuler I."/>
            <person name="Hamel J."/>
            <person name="Turney S."/>
            <person name="Magnuson E."/>
            <person name="Levesque R."/>
            <person name="Greer C."/>
            <person name="Whyte L.G."/>
        </authorList>
    </citation>
    <scope>NUCLEOTIDE SEQUENCE [LARGE SCALE GENOMIC DNA]</scope>
    <source>
        <strain evidence="4 5">42</strain>
    </source>
</reference>
<dbReference type="SMART" id="SM00364">
    <property type="entry name" value="LRR_BAC"/>
    <property type="match status" value="5"/>
</dbReference>
<sequence length="406" mass="45416">MKENIEKIPNKTESSTHTYTINNALKLNTINEGEPTDNVLVYGTDNEVKSIRRSEFEIGLIKIKGEYSNNDEALLNGLVDGDIYNLPLNLSQNNVALLAVVKDISLAILTLTWANIDTDISSFGISDKYDLVQWKNYFSSRLSSGVLYSLDVTENTIRFKFQNSVSINQVNLWNMRLMDIELENFEQLDYLGLDNNNLTSFNPSIPLPGTLTHLGLSGNQLTDFSPTLPLPYSLQTLEIRNNQLVNFSPKLPSGLSTLWLDSNNLEEFAIINSLPSNLRFIELAYNKLSNFDPTIPWPEYFENLGLMGNNLTSFNPTLPLPNSLYFLNLSGNKLTSFNPVLPLPTSLREIYMSTNLITTSSWNNDTAWISSLANNGVINVMSNTGKVSGTATEALLLAKSWTIQVY</sequence>
<dbReference type="InterPro" id="IPR001611">
    <property type="entry name" value="Leu-rich_rpt"/>
</dbReference>
<evidence type="ECO:0000313" key="4">
    <source>
        <dbReference type="EMBL" id="TPG41969.1"/>
    </source>
</evidence>
<comment type="caution">
    <text evidence="4">The sequence shown here is derived from an EMBL/GenBank/DDBJ whole genome shotgun (WGS) entry which is preliminary data.</text>
</comment>
<dbReference type="Gene3D" id="3.80.10.10">
    <property type="entry name" value="Ribonuclease Inhibitor"/>
    <property type="match status" value="1"/>
</dbReference>
<protein>
    <recommendedName>
        <fullName evidence="6">Leucine-rich repeat domain-containing protein</fullName>
    </recommendedName>
</protein>
<evidence type="ECO:0008006" key="6">
    <source>
        <dbReference type="Google" id="ProtNLM"/>
    </source>
</evidence>
<dbReference type="RefSeq" id="WP_140505039.1">
    <property type="nucleotide sequence ID" value="NZ_RCZH01000004.1"/>
</dbReference>
<comment type="similarity">
    <text evidence="1">Belongs to the LRR-containing bacterial E3 ligase family.</text>
</comment>